<comment type="similarity">
    <text evidence="1">Belongs to the ROK (NagC/XylR) family.</text>
</comment>
<dbReference type="GO" id="GO:0016301">
    <property type="term" value="F:kinase activity"/>
    <property type="evidence" value="ECO:0007669"/>
    <property type="project" value="UniProtKB-KW"/>
</dbReference>
<organism evidence="2 3">
    <name type="scientific">Terriglobus roseus</name>
    <dbReference type="NCBI Taxonomy" id="392734"/>
    <lineage>
        <taxon>Bacteria</taxon>
        <taxon>Pseudomonadati</taxon>
        <taxon>Acidobacteriota</taxon>
        <taxon>Terriglobia</taxon>
        <taxon>Terriglobales</taxon>
        <taxon>Acidobacteriaceae</taxon>
        <taxon>Terriglobus</taxon>
    </lineage>
</organism>
<accession>A0A1G7PIH0</accession>
<dbReference type="Pfam" id="PF00480">
    <property type="entry name" value="ROK"/>
    <property type="match status" value="1"/>
</dbReference>
<dbReference type="EMBL" id="LT629690">
    <property type="protein sequence ID" value="SDF86043.1"/>
    <property type="molecule type" value="Genomic_DNA"/>
</dbReference>
<dbReference type="RefSeq" id="WP_083346300.1">
    <property type="nucleotide sequence ID" value="NZ_LT629690.1"/>
</dbReference>
<dbReference type="Proteomes" id="UP000182427">
    <property type="component" value="Chromosome I"/>
</dbReference>
<dbReference type="OrthoDB" id="9796533at2"/>
<protein>
    <submittedName>
        <fullName evidence="2">Sugar kinase of the NBD/HSP70 family, may contain an N-terminal HTH domain</fullName>
    </submittedName>
</protein>
<dbReference type="InterPro" id="IPR036390">
    <property type="entry name" value="WH_DNA-bd_sf"/>
</dbReference>
<keyword evidence="3" id="KW-1185">Reference proteome</keyword>
<dbReference type="PANTHER" id="PTHR18964:SF149">
    <property type="entry name" value="BIFUNCTIONAL UDP-N-ACETYLGLUCOSAMINE 2-EPIMERASE_N-ACETYLMANNOSAMINE KINASE"/>
    <property type="match status" value="1"/>
</dbReference>
<dbReference type="AlphaFoldDB" id="A0A1G7PIH0"/>
<dbReference type="Gene3D" id="3.30.420.40">
    <property type="match status" value="2"/>
</dbReference>
<keyword evidence="2" id="KW-0808">Transferase</keyword>
<gene>
    <name evidence="2" type="ORF">SAMN05444167_3521</name>
</gene>
<dbReference type="CDD" id="cd24073">
    <property type="entry name" value="ASKHA_ATPase_ROK_CYANR"/>
    <property type="match status" value="1"/>
</dbReference>
<dbReference type="InterPro" id="IPR036388">
    <property type="entry name" value="WH-like_DNA-bd_sf"/>
</dbReference>
<dbReference type="SUPFAM" id="SSF53067">
    <property type="entry name" value="Actin-like ATPase domain"/>
    <property type="match status" value="1"/>
</dbReference>
<dbReference type="PANTHER" id="PTHR18964">
    <property type="entry name" value="ROK (REPRESSOR, ORF, KINASE) FAMILY"/>
    <property type="match status" value="1"/>
</dbReference>
<reference evidence="3" key="1">
    <citation type="submission" date="2016-10" db="EMBL/GenBank/DDBJ databases">
        <authorList>
            <person name="Varghese N."/>
            <person name="Submissions S."/>
        </authorList>
    </citation>
    <scope>NUCLEOTIDE SEQUENCE [LARGE SCALE GENOMIC DNA]</scope>
    <source>
        <strain evidence="3">GAS232</strain>
    </source>
</reference>
<proteinExistence type="inferred from homology"/>
<evidence type="ECO:0000313" key="2">
    <source>
        <dbReference type="EMBL" id="SDF86043.1"/>
    </source>
</evidence>
<dbReference type="SUPFAM" id="SSF46785">
    <property type="entry name" value="Winged helix' DNA-binding domain"/>
    <property type="match status" value="1"/>
</dbReference>
<name>A0A1G7PIH0_9BACT</name>
<dbReference type="InterPro" id="IPR043129">
    <property type="entry name" value="ATPase_NBD"/>
</dbReference>
<evidence type="ECO:0000313" key="3">
    <source>
        <dbReference type="Proteomes" id="UP000182427"/>
    </source>
</evidence>
<keyword evidence="2" id="KW-0418">Kinase</keyword>
<dbReference type="Gene3D" id="1.10.10.10">
    <property type="entry name" value="Winged helix-like DNA-binding domain superfamily/Winged helix DNA-binding domain"/>
    <property type="match status" value="1"/>
</dbReference>
<dbReference type="InterPro" id="IPR000600">
    <property type="entry name" value="ROK"/>
</dbReference>
<evidence type="ECO:0000256" key="1">
    <source>
        <dbReference type="ARBA" id="ARBA00006479"/>
    </source>
</evidence>
<sequence length="380" mass="40450">MKVSFRSAKTAVIAALLENDQLSRLELSDRAGVSPAAITEVTQHLLQQGLLLETPAMNAGKRRGRPTVQLSLQASHSCFVGVSINEEKIQLAITDLRGEVLGHEEVTEHNDLDGLPAAIQASFTRMLRKSGVARSRVRGVGISVAGIVDAEAGICRYSAGLDWRDVPIAEKIAAALKLPAWADNDANAIAMGEKIFGRGREYDNFSIVMLGRTIGSAHYMNGMLYRGHDGSAGEIGHITVDPKGPPCRCGRNGCLDTLAGGYALRQAAKKAGLSIQNMRDLEDLAMRGNAKAIKLLRDAGAALGSAIATLVHLNDPAAVLFTDLEGFENGLFRTATRQAIENGILPRFLASTQIIFGDGEPVSLPRSAASIAAFNYLIAL</sequence>